<dbReference type="SUPFAM" id="SSF46785">
    <property type="entry name" value="Winged helix' DNA-binding domain"/>
    <property type="match status" value="1"/>
</dbReference>
<dbReference type="SMART" id="SM00866">
    <property type="entry name" value="UTRA"/>
    <property type="match status" value="1"/>
</dbReference>
<dbReference type="PANTHER" id="PTHR44846">
    <property type="entry name" value="MANNOSYL-D-GLYCERATE TRANSPORT/METABOLISM SYSTEM REPRESSOR MNGR-RELATED"/>
    <property type="match status" value="1"/>
</dbReference>
<evidence type="ECO:0000259" key="4">
    <source>
        <dbReference type="PROSITE" id="PS50949"/>
    </source>
</evidence>
<dbReference type="InterPro" id="IPR050679">
    <property type="entry name" value="Bact_HTH_transcr_reg"/>
</dbReference>
<dbReference type="SUPFAM" id="SSF64288">
    <property type="entry name" value="Chorismate lyase-like"/>
    <property type="match status" value="1"/>
</dbReference>
<name>A0A0B2BC36_9ACTN</name>
<dbReference type="InterPro" id="IPR000524">
    <property type="entry name" value="Tscrpt_reg_HTH_GntR"/>
</dbReference>
<reference evidence="5 6" key="1">
    <citation type="submission" date="2017-11" db="EMBL/GenBank/DDBJ databases">
        <title>Genomic Encyclopedia of Archaeal and Bacterial Type Strains, Phase II (KMG-II): From Individual Species to Whole Genera.</title>
        <authorList>
            <person name="Goeker M."/>
        </authorList>
    </citation>
    <scope>NUCLEOTIDE SEQUENCE [LARGE SCALE GENOMIC DNA]</scope>
    <source>
        <strain evidence="5 6">DSM 27763</strain>
    </source>
</reference>
<sequence length="248" mass="27035">MVTSAQSASPPDGPPPSVQRRLQALWDEVARAGGVMPSEPALAATLSMSRPALREALVRLEERGYIHRRKGADTVVNTSLLDVPARFDQRIDQSELIAAMGRTPTLDVLASEISAISSQEAREYELPPETQVLRVAKRWSADGLPVMLARDAIRIGPGIDPDDVDPARSLFEIAPELTGERIEWEIAWPSAAALGDQDAERLDQPSGEPVLTLDATGVSRLGRVGYWTSEIHLPGAFRYAMIHRTGRT</sequence>
<keyword evidence="3" id="KW-0804">Transcription</keyword>
<evidence type="ECO:0000256" key="3">
    <source>
        <dbReference type="ARBA" id="ARBA00023163"/>
    </source>
</evidence>
<dbReference type="SMART" id="SM00345">
    <property type="entry name" value="HTH_GNTR"/>
    <property type="match status" value="1"/>
</dbReference>
<keyword evidence="2" id="KW-0238">DNA-binding</keyword>
<dbReference type="InterPro" id="IPR036388">
    <property type="entry name" value="WH-like_DNA-bd_sf"/>
</dbReference>
<evidence type="ECO:0000256" key="1">
    <source>
        <dbReference type="ARBA" id="ARBA00023015"/>
    </source>
</evidence>
<dbReference type="Proteomes" id="UP000230842">
    <property type="component" value="Unassembled WGS sequence"/>
</dbReference>
<keyword evidence="6" id="KW-1185">Reference proteome</keyword>
<dbReference type="Pfam" id="PF00392">
    <property type="entry name" value="GntR"/>
    <property type="match status" value="1"/>
</dbReference>
<evidence type="ECO:0000256" key="2">
    <source>
        <dbReference type="ARBA" id="ARBA00023125"/>
    </source>
</evidence>
<dbReference type="PROSITE" id="PS50949">
    <property type="entry name" value="HTH_GNTR"/>
    <property type="match status" value="1"/>
</dbReference>
<dbReference type="OrthoDB" id="7989071at2"/>
<dbReference type="PANTHER" id="PTHR44846:SF1">
    <property type="entry name" value="MANNOSYL-D-GLYCERATE TRANSPORT_METABOLISM SYSTEM REPRESSOR MNGR-RELATED"/>
    <property type="match status" value="1"/>
</dbReference>
<dbReference type="GO" id="GO:0003700">
    <property type="term" value="F:DNA-binding transcription factor activity"/>
    <property type="evidence" value="ECO:0007669"/>
    <property type="project" value="InterPro"/>
</dbReference>
<feature type="domain" description="HTH gntR-type" evidence="4">
    <location>
        <begin position="11"/>
        <end position="79"/>
    </location>
</feature>
<gene>
    <name evidence="5" type="ORF">CLV56_3472</name>
</gene>
<accession>A0A0B2BC36</accession>
<dbReference type="Gene3D" id="3.40.1410.10">
    <property type="entry name" value="Chorismate lyase-like"/>
    <property type="match status" value="1"/>
</dbReference>
<keyword evidence="1" id="KW-0805">Transcription regulation</keyword>
<organism evidence="5 6">
    <name type="scientific">Mumia flava</name>
    <dbReference type="NCBI Taxonomy" id="1348852"/>
    <lineage>
        <taxon>Bacteria</taxon>
        <taxon>Bacillati</taxon>
        <taxon>Actinomycetota</taxon>
        <taxon>Actinomycetes</taxon>
        <taxon>Propionibacteriales</taxon>
        <taxon>Nocardioidaceae</taxon>
        <taxon>Mumia</taxon>
    </lineage>
</organism>
<evidence type="ECO:0000313" key="5">
    <source>
        <dbReference type="EMBL" id="PJJ53970.1"/>
    </source>
</evidence>
<dbReference type="InterPro" id="IPR028978">
    <property type="entry name" value="Chorismate_lyase_/UTRA_dom_sf"/>
</dbReference>
<dbReference type="InterPro" id="IPR011663">
    <property type="entry name" value="UTRA"/>
</dbReference>
<comment type="caution">
    <text evidence="5">The sequence shown here is derived from an EMBL/GenBank/DDBJ whole genome shotgun (WGS) entry which is preliminary data.</text>
</comment>
<proteinExistence type="predicted"/>
<dbReference type="AlphaFoldDB" id="A0A0B2BC36"/>
<evidence type="ECO:0000313" key="6">
    <source>
        <dbReference type="Proteomes" id="UP000230842"/>
    </source>
</evidence>
<dbReference type="InterPro" id="IPR036390">
    <property type="entry name" value="WH_DNA-bd_sf"/>
</dbReference>
<dbReference type="Gene3D" id="1.10.10.10">
    <property type="entry name" value="Winged helix-like DNA-binding domain superfamily/Winged helix DNA-binding domain"/>
    <property type="match status" value="1"/>
</dbReference>
<dbReference type="EMBL" id="PGEZ01000002">
    <property type="protein sequence ID" value="PJJ53970.1"/>
    <property type="molecule type" value="Genomic_DNA"/>
</dbReference>
<dbReference type="RefSeq" id="WP_039359308.1">
    <property type="nucleotide sequence ID" value="NZ_PGEZ01000002.1"/>
</dbReference>
<dbReference type="GO" id="GO:0045892">
    <property type="term" value="P:negative regulation of DNA-templated transcription"/>
    <property type="evidence" value="ECO:0007669"/>
    <property type="project" value="TreeGrafter"/>
</dbReference>
<dbReference type="GO" id="GO:0003677">
    <property type="term" value="F:DNA binding"/>
    <property type="evidence" value="ECO:0007669"/>
    <property type="project" value="UniProtKB-KW"/>
</dbReference>
<dbReference type="Pfam" id="PF07702">
    <property type="entry name" value="UTRA"/>
    <property type="match status" value="1"/>
</dbReference>
<protein>
    <submittedName>
        <fullName evidence="5">GntR family transcriptional regulator</fullName>
    </submittedName>
</protein>
<dbReference type="PRINTS" id="PR00035">
    <property type="entry name" value="HTHGNTR"/>
</dbReference>